<dbReference type="PANTHER" id="PTHR45726:SF3">
    <property type="entry name" value="LEUKOTRIENE A-4 HYDROLASE"/>
    <property type="match status" value="1"/>
</dbReference>
<dbReference type="SUPFAM" id="SSF55486">
    <property type="entry name" value="Metalloproteases ('zincins'), catalytic domain"/>
    <property type="match status" value="1"/>
</dbReference>
<feature type="region of interest" description="Disordered" evidence="1">
    <location>
        <begin position="655"/>
        <end position="683"/>
    </location>
</feature>
<dbReference type="InterPro" id="IPR034015">
    <property type="entry name" value="M1_LTA4H"/>
</dbReference>
<organism evidence="4 5">
    <name type="scientific">Asaia krungthepensis NRIC 0535</name>
    <dbReference type="NCBI Taxonomy" id="1307925"/>
    <lineage>
        <taxon>Bacteria</taxon>
        <taxon>Pseudomonadati</taxon>
        <taxon>Pseudomonadota</taxon>
        <taxon>Alphaproteobacteria</taxon>
        <taxon>Acetobacterales</taxon>
        <taxon>Acetobacteraceae</taxon>
        <taxon>Asaia</taxon>
    </lineage>
</organism>
<reference evidence="4" key="1">
    <citation type="submission" date="2013-04" db="EMBL/GenBank/DDBJ databases">
        <title>The genome sequencing project of 58 acetic acid bacteria.</title>
        <authorList>
            <person name="Okamoto-Kainuma A."/>
            <person name="Ishikawa M."/>
            <person name="Umino S."/>
            <person name="Koizumi Y."/>
            <person name="Shiwa Y."/>
            <person name="Yoshikawa H."/>
            <person name="Matsutani M."/>
            <person name="Matsushita K."/>
        </authorList>
    </citation>
    <scope>NUCLEOTIDE SEQUENCE</scope>
    <source>
        <strain evidence="4">NRIC 0535</strain>
    </source>
</reference>
<dbReference type="RefSeq" id="WP_373319314.1">
    <property type="nucleotide sequence ID" value="NZ_BAPV01000020.1"/>
</dbReference>
<proteinExistence type="predicted"/>
<feature type="domain" description="Peptidase M1 membrane alanine aminopeptidase" evidence="3">
    <location>
        <begin position="405"/>
        <end position="564"/>
    </location>
</feature>
<keyword evidence="2" id="KW-0732">Signal</keyword>
<dbReference type="Gene3D" id="1.10.390.10">
    <property type="entry name" value="Neutral Protease Domain 2"/>
    <property type="match status" value="1"/>
</dbReference>
<evidence type="ECO:0000256" key="1">
    <source>
        <dbReference type="SAM" id="MobiDB-lite"/>
    </source>
</evidence>
<dbReference type="InterPro" id="IPR027268">
    <property type="entry name" value="Peptidase_M4/M1_CTD_sf"/>
</dbReference>
<dbReference type="EMBL" id="BAPV01000020">
    <property type="protein sequence ID" value="GBQ90487.1"/>
    <property type="molecule type" value="Genomic_DNA"/>
</dbReference>
<dbReference type="Pfam" id="PF01433">
    <property type="entry name" value="Peptidase_M1"/>
    <property type="match status" value="1"/>
</dbReference>
<feature type="chain" id="PRO_5046022757" evidence="2">
    <location>
        <begin position="20"/>
        <end position="683"/>
    </location>
</feature>
<evidence type="ECO:0000259" key="3">
    <source>
        <dbReference type="Pfam" id="PF01433"/>
    </source>
</evidence>
<evidence type="ECO:0000256" key="2">
    <source>
        <dbReference type="SAM" id="SignalP"/>
    </source>
</evidence>
<name>A0ABQ0Q452_9PROT</name>
<evidence type="ECO:0000313" key="5">
    <source>
        <dbReference type="Proteomes" id="UP001062776"/>
    </source>
</evidence>
<dbReference type="InterPro" id="IPR014782">
    <property type="entry name" value="Peptidase_M1_dom"/>
</dbReference>
<keyword evidence="5" id="KW-1185">Reference proteome</keyword>
<protein>
    <submittedName>
        <fullName evidence="4">Peptidase</fullName>
    </submittedName>
</protein>
<dbReference type="CDD" id="cd09604">
    <property type="entry name" value="M1_APN_like"/>
    <property type="match status" value="1"/>
</dbReference>
<comment type="caution">
    <text evidence="4">The sequence shown here is derived from an EMBL/GenBank/DDBJ whole genome shotgun (WGS) entry which is preliminary data.</text>
</comment>
<gene>
    <name evidence="4" type="ORF">AA0535_2059</name>
</gene>
<dbReference type="Proteomes" id="UP001062776">
    <property type="component" value="Unassembled WGS sequence"/>
</dbReference>
<accession>A0ABQ0Q452</accession>
<feature type="signal peptide" evidence="2">
    <location>
        <begin position="1"/>
        <end position="19"/>
    </location>
</feature>
<sequence length="683" mass="76828">MRSFFPFLGLALCLTPAFAARPAPSQSMPLAMRPVFDTLVLPDAANIWRSGSGRPGPAYWQNRADYRIESRIDPDKAVLSGTETITYTNNSPDALDVLWLQLDQNMYRKDSRSWIAYPDWHPASSEGFVIERVTLEEGGKEHPVPFRIDDTRMQVSLPSPLAGSGHGLKLHVTWHHQIPGLWGGRTAVTPVKDGKIYEIAQWYPRMSVYDDLRGWDTLPYLGQEFYLEYGTTDYAVTVPWNFTVVGSGALVNPQDVLSATERARLAEASRSDKRVLIRTPEDVLDPASHLARSGEKTWRFHMENTRDVAFAASPVFVWDAARLDLPALPAAKGQKPQPRLAMSVYPREGAGPQAWDRSTEYVKHAIEYFSSQWYPYPWPNAVNLGGHGAGMEYPGIVFDGWQDKNDMLFWITTHELGHGWFPMIVGSNERRHAFMDEGFNTFIDAYASQHFNHGEYAPKKDAEFAPETGDPAKDIVPVLTAADAPSLMMPSELVPEKYRHKVTYFKGAYGLMLLREKILGPDRFDAAFRAYIRAWAFKHPTPSDFFRFMSSEAGEDLTWFWRGWYFENWWPQYRLDGMTHSAPKPEQGQPASTAAGTGAGNTIAIGVRNEGKLLLPVVLRVTWQDGTKAERVIPTEAWALHDRLSLSFPEHGPVKSVVLDPDQGLPVPDRSAMTLTPPEPAHP</sequence>
<dbReference type="PANTHER" id="PTHR45726">
    <property type="entry name" value="LEUKOTRIENE A-4 HYDROLASE"/>
    <property type="match status" value="1"/>
</dbReference>
<evidence type="ECO:0000313" key="4">
    <source>
        <dbReference type="EMBL" id="GBQ90487.1"/>
    </source>
</evidence>